<dbReference type="Gramene" id="OMO85120">
    <property type="protein sequence ID" value="OMO85120"/>
    <property type="gene ID" value="CCACVL1_10413"/>
</dbReference>
<keyword evidence="1" id="KW-0812">Transmembrane</keyword>
<dbReference type="AlphaFoldDB" id="A0A1R3IRI7"/>
<accession>A0A1R3IRI7</accession>
<dbReference type="InterPro" id="IPR044789">
    <property type="entry name" value="Put_A1-4-GlycosylTfrase_plant"/>
</dbReference>
<reference evidence="3 4" key="1">
    <citation type="submission" date="2013-09" db="EMBL/GenBank/DDBJ databases">
        <title>Corchorus capsularis genome sequencing.</title>
        <authorList>
            <person name="Alam M."/>
            <person name="Haque M.S."/>
            <person name="Islam M.S."/>
            <person name="Emdad E.M."/>
            <person name="Islam M.M."/>
            <person name="Ahmed B."/>
            <person name="Halim A."/>
            <person name="Hossen Q.M.M."/>
            <person name="Hossain M.Z."/>
            <person name="Ahmed R."/>
            <person name="Khan M.M."/>
            <person name="Islam R."/>
            <person name="Rashid M.M."/>
            <person name="Khan S.A."/>
            <person name="Rahman M.S."/>
            <person name="Alam M."/>
        </authorList>
    </citation>
    <scope>NUCLEOTIDE SEQUENCE [LARGE SCALE GENOMIC DNA]</scope>
    <source>
        <strain evidence="4">cv. CVL-1</strain>
        <tissue evidence="3">Whole seedling</tissue>
    </source>
</reference>
<feature type="domain" description="Alpha 1,4-glycosyltransferase" evidence="2">
    <location>
        <begin position="318"/>
        <end position="439"/>
    </location>
</feature>
<dbReference type="EMBL" id="AWWV01009645">
    <property type="protein sequence ID" value="OMO85120.1"/>
    <property type="molecule type" value="Genomic_DNA"/>
</dbReference>
<dbReference type="InterPro" id="IPR007577">
    <property type="entry name" value="GlycoTrfase_DXD_sugar-bd_CS"/>
</dbReference>
<dbReference type="Gene3D" id="3.90.550.20">
    <property type="match status" value="1"/>
</dbReference>
<keyword evidence="1" id="KW-1133">Transmembrane helix</keyword>
<sequence length="453" mass="51308">MVAAAHSCDGQSKISPVNILQKMGVRNWFRMSSYQVFSHTVKLPTFSTIPLFFAISVGAIIFIIYQNILTSTLSMYPEDTQLHQILTAPTFSSNPLLITTQGQEEARVESENLDPLIPPFNVTSEERIAWFRNKVPELELFKSNNTSSQFHDQVLGFFDGNCTIRYFMIWLSPAQSFGPREFAALDSLFKASPKGCLMILSPSLDSGQGERILKPLIDFGFKVIAVTPNLPFLVKNTPAEGWVDELKSGSKDPGSISLSYNLSNLIRLAVLYKYGGVYLDVDFIILKDVNGLRNAIGAQSIDSITRKWTRINGAAMIFNKEHPLLYDLLREFAMTFDGTKWGHNGPYLVSRVIRRVENLPGYNLTILPPKTFYPMDWMKISRLFKKPKTESEWKLVEDMLVELNTSTLAIHLWNHGTKELMIEEGSVVERLLSTYCVICQYSSNNQVQQTLQF</sequence>
<dbReference type="PANTHER" id="PTHR46781">
    <property type="entry name" value="ALPHA 1,4-GLYCOSYLTRANSFERASE FAMILY PROTEIN"/>
    <property type="match status" value="1"/>
</dbReference>
<keyword evidence="4" id="KW-1185">Reference proteome</keyword>
<dbReference type="Pfam" id="PF04488">
    <property type="entry name" value="Gly_transf_sug"/>
    <property type="match status" value="1"/>
</dbReference>
<keyword evidence="1" id="KW-0472">Membrane</keyword>
<dbReference type="InterPro" id="IPR007652">
    <property type="entry name" value="A1-4-GlycosylTfrase_dom"/>
</dbReference>
<gene>
    <name evidence="3" type="ORF">CCACVL1_10413</name>
</gene>
<dbReference type="InterPro" id="IPR029044">
    <property type="entry name" value="Nucleotide-diphossugar_trans"/>
</dbReference>
<dbReference type="Proteomes" id="UP000188268">
    <property type="component" value="Unassembled WGS sequence"/>
</dbReference>
<proteinExistence type="predicted"/>
<dbReference type="SUPFAM" id="SSF53448">
    <property type="entry name" value="Nucleotide-diphospho-sugar transferases"/>
    <property type="match status" value="1"/>
</dbReference>
<feature type="transmembrane region" description="Helical" evidence="1">
    <location>
        <begin position="46"/>
        <end position="65"/>
    </location>
</feature>
<organism evidence="3 4">
    <name type="scientific">Corchorus capsularis</name>
    <name type="common">Jute</name>
    <dbReference type="NCBI Taxonomy" id="210143"/>
    <lineage>
        <taxon>Eukaryota</taxon>
        <taxon>Viridiplantae</taxon>
        <taxon>Streptophyta</taxon>
        <taxon>Embryophyta</taxon>
        <taxon>Tracheophyta</taxon>
        <taxon>Spermatophyta</taxon>
        <taxon>Magnoliopsida</taxon>
        <taxon>eudicotyledons</taxon>
        <taxon>Gunneridae</taxon>
        <taxon>Pentapetalae</taxon>
        <taxon>rosids</taxon>
        <taxon>malvids</taxon>
        <taxon>Malvales</taxon>
        <taxon>Malvaceae</taxon>
        <taxon>Grewioideae</taxon>
        <taxon>Apeibeae</taxon>
        <taxon>Corchorus</taxon>
    </lineage>
</organism>
<evidence type="ECO:0000313" key="3">
    <source>
        <dbReference type="EMBL" id="OMO85120.1"/>
    </source>
</evidence>
<evidence type="ECO:0000259" key="2">
    <source>
        <dbReference type="Pfam" id="PF04572"/>
    </source>
</evidence>
<dbReference type="PANTHER" id="PTHR46781:SF7">
    <property type="entry name" value="ALPHA 1,4-GLYCOSYLTRANSFERASE FAMILY PROTEIN"/>
    <property type="match status" value="1"/>
</dbReference>
<dbReference type="OMA" id="KWTRING"/>
<protein>
    <recommendedName>
        <fullName evidence="2">Alpha 1,4-glycosyltransferase domain-containing protein</fullName>
    </recommendedName>
</protein>
<dbReference type="OrthoDB" id="409543at2759"/>
<dbReference type="STRING" id="210143.A0A1R3IRI7"/>
<name>A0A1R3IRI7_COCAP</name>
<evidence type="ECO:0000256" key="1">
    <source>
        <dbReference type="SAM" id="Phobius"/>
    </source>
</evidence>
<comment type="caution">
    <text evidence="3">The sequence shown here is derived from an EMBL/GenBank/DDBJ whole genome shotgun (WGS) entry which is preliminary data.</text>
</comment>
<dbReference type="Pfam" id="PF04572">
    <property type="entry name" value="Gb3_synth"/>
    <property type="match status" value="1"/>
</dbReference>
<evidence type="ECO:0000313" key="4">
    <source>
        <dbReference type="Proteomes" id="UP000188268"/>
    </source>
</evidence>